<keyword evidence="9" id="KW-1185">Reference proteome</keyword>
<evidence type="ECO:0000313" key="9">
    <source>
        <dbReference type="Proteomes" id="UP000009881"/>
    </source>
</evidence>
<sequence length="103" mass="11421">MPQFDVHRNRSPRSRKTHPYLLNIQVDHLAENATRVVIPLVPLGALVPARRLNPVFRIESGDYILSTLEIVNIRAADLGDVVASLESQRGEIIAALDFLISGI</sequence>
<keyword evidence="3" id="KW-0678">Repressor</keyword>
<evidence type="ECO:0000313" key="8">
    <source>
        <dbReference type="EMBL" id="EKV32505.1"/>
    </source>
</evidence>
<evidence type="ECO:0000256" key="5">
    <source>
        <dbReference type="ARBA" id="ARBA00023163"/>
    </source>
</evidence>
<evidence type="ECO:0000256" key="6">
    <source>
        <dbReference type="ARBA" id="ARBA00029628"/>
    </source>
</evidence>
<dbReference type="RefSeq" id="WP_009538993.1">
    <property type="nucleotide sequence ID" value="NZ_ANHY01000003.1"/>
</dbReference>
<comment type="similarity">
    <text evidence="1">Belongs to the CcdB toxin family.</text>
</comment>
<evidence type="ECO:0000256" key="2">
    <source>
        <dbReference type="ARBA" id="ARBA00015075"/>
    </source>
</evidence>
<evidence type="ECO:0000256" key="3">
    <source>
        <dbReference type="ARBA" id="ARBA00022491"/>
    </source>
</evidence>
<dbReference type="SUPFAM" id="SSF50118">
    <property type="entry name" value="Cell growth inhibitor/plasmid maintenance toxic component"/>
    <property type="match status" value="1"/>
</dbReference>
<dbReference type="GO" id="GO:0008657">
    <property type="term" value="F:DNA topoisomerase type II (double strand cut, ATP-hydrolyzing) inhibitor activity"/>
    <property type="evidence" value="ECO:0007669"/>
    <property type="project" value="InterPro"/>
</dbReference>
<proteinExistence type="inferred from homology"/>
<evidence type="ECO:0000256" key="4">
    <source>
        <dbReference type="ARBA" id="ARBA00023015"/>
    </source>
</evidence>
<keyword evidence="5" id="KW-0804">Transcription</keyword>
<dbReference type="eggNOG" id="ENOG5032YCB">
    <property type="taxonomic scope" value="Bacteria"/>
</dbReference>
<name>K9H2M5_9PROT</name>
<dbReference type="GO" id="GO:0006276">
    <property type="term" value="P:plasmid maintenance"/>
    <property type="evidence" value="ECO:0007669"/>
    <property type="project" value="InterPro"/>
</dbReference>
<organism evidence="8 9">
    <name type="scientific">Caenispirillum salinarum AK4</name>
    <dbReference type="NCBI Taxonomy" id="1238182"/>
    <lineage>
        <taxon>Bacteria</taxon>
        <taxon>Pseudomonadati</taxon>
        <taxon>Pseudomonadota</taxon>
        <taxon>Alphaproteobacteria</taxon>
        <taxon>Rhodospirillales</taxon>
        <taxon>Novispirillaceae</taxon>
        <taxon>Caenispirillum</taxon>
    </lineage>
</organism>
<evidence type="ECO:0000256" key="1">
    <source>
        <dbReference type="ARBA" id="ARBA00005230"/>
    </source>
</evidence>
<dbReference type="AlphaFoldDB" id="K9H2M5"/>
<dbReference type="Gene3D" id="2.30.30.110">
    <property type="match status" value="1"/>
</dbReference>
<dbReference type="OrthoDB" id="9813510at2"/>
<dbReference type="EMBL" id="ANHY01000003">
    <property type="protein sequence ID" value="EKV32505.1"/>
    <property type="molecule type" value="Genomic_DNA"/>
</dbReference>
<comment type="caution">
    <text evidence="8">The sequence shown here is derived from an EMBL/GenBank/DDBJ whole genome shotgun (WGS) entry which is preliminary data.</text>
</comment>
<protein>
    <recommendedName>
        <fullName evidence="2">Toxin CcdB</fullName>
    </recommendedName>
    <alternativeName>
        <fullName evidence="7">Cytotoxic protein CcdB</fullName>
    </alternativeName>
    <alternativeName>
        <fullName evidence="6">Protein LetD</fullName>
    </alternativeName>
</protein>
<dbReference type="Pfam" id="PF01845">
    <property type="entry name" value="CcdB"/>
    <property type="match status" value="1"/>
</dbReference>
<evidence type="ECO:0000256" key="7">
    <source>
        <dbReference type="ARBA" id="ARBA00033135"/>
    </source>
</evidence>
<dbReference type="InterPro" id="IPR002712">
    <property type="entry name" value="CcdB"/>
</dbReference>
<dbReference type="Proteomes" id="UP000009881">
    <property type="component" value="Unassembled WGS sequence"/>
</dbReference>
<dbReference type="InterPro" id="IPR011067">
    <property type="entry name" value="Plasmid_toxin/cell-grow_inhib"/>
</dbReference>
<accession>K9H2M5</accession>
<reference evidence="8 9" key="1">
    <citation type="journal article" date="2013" name="Genome Announc.">
        <title>Draft Genome Sequence of an Alphaproteobacterium, Caenispirillum salinarum AK4(T), Isolated from a Solar Saltern.</title>
        <authorList>
            <person name="Khatri I."/>
            <person name="Singh A."/>
            <person name="Korpole S."/>
            <person name="Pinnaka A.K."/>
            <person name="Subramanian S."/>
        </authorList>
    </citation>
    <scope>NUCLEOTIDE SEQUENCE [LARGE SCALE GENOMIC DNA]</scope>
    <source>
        <strain evidence="8 9">AK4</strain>
    </source>
</reference>
<dbReference type="STRING" id="1238182.C882_2584"/>
<keyword evidence="4" id="KW-0805">Transcription regulation</keyword>
<gene>
    <name evidence="8" type="ORF">C882_2584</name>
</gene>